<gene>
    <name evidence="2" type="ORF">SDC9_156558</name>
</gene>
<proteinExistence type="predicted"/>
<organism evidence="2">
    <name type="scientific">bioreactor metagenome</name>
    <dbReference type="NCBI Taxonomy" id="1076179"/>
    <lineage>
        <taxon>unclassified sequences</taxon>
        <taxon>metagenomes</taxon>
        <taxon>ecological metagenomes</taxon>
    </lineage>
</organism>
<evidence type="ECO:0000259" key="1">
    <source>
        <dbReference type="Pfam" id="PF16268"/>
    </source>
</evidence>
<protein>
    <recommendedName>
        <fullName evidence="1">DUF4921 domain-containing protein</fullName>
    </recommendedName>
</protein>
<dbReference type="Gene3D" id="3.30.428.10">
    <property type="entry name" value="HIT-like"/>
    <property type="match status" value="2"/>
</dbReference>
<dbReference type="PANTHER" id="PTHR42763">
    <property type="entry name" value="ADP-GLUCOSE PHOSPHORYLASE"/>
    <property type="match status" value="1"/>
</dbReference>
<dbReference type="Pfam" id="PF16268">
    <property type="entry name" value="DUF4921"/>
    <property type="match status" value="1"/>
</dbReference>
<accession>A0A645F7E9</accession>
<feature type="domain" description="DUF4921" evidence="1">
    <location>
        <begin position="2"/>
        <end position="285"/>
    </location>
</feature>
<dbReference type="SUPFAM" id="SSF54197">
    <property type="entry name" value="HIT-like"/>
    <property type="match status" value="1"/>
</dbReference>
<name>A0A645F7E9_9ZZZZ</name>
<reference evidence="2" key="1">
    <citation type="submission" date="2019-08" db="EMBL/GenBank/DDBJ databases">
        <authorList>
            <person name="Kucharzyk K."/>
            <person name="Murdoch R.W."/>
            <person name="Higgins S."/>
            <person name="Loffler F."/>
        </authorList>
    </citation>
    <scope>NUCLEOTIDE SEQUENCE</scope>
</reference>
<comment type="caution">
    <text evidence="2">The sequence shown here is derived from an EMBL/GenBank/DDBJ whole genome shotgun (WGS) entry which is preliminary data.</text>
</comment>
<dbReference type="InterPro" id="IPR032576">
    <property type="entry name" value="DUF4921"/>
</dbReference>
<sequence length="291" mass="32903">MRAAGLSNSDWAALTEDDRRAHAAGFFGGGHDVIVARRHFTDGAYDNTGLASSGTLTPEEHHRYMTFTVEAMKQLYAANRYVRYVATFQNWLKPAGASFDHLHKQLVAIDERGVNNELEIERIRANPNLYNEAAVNYAGYHNLVIAENDHAVAFAGFGHRYPTLEVYSKSPAANPWEASAEEVRAMSDLLHACHAATGADVPSNEEWYHRPIDVLEPMPWRIMLKWRVSNLAGFEGGTKIYLNTLSPITVRDRVVPRLYELRDLGRIAPMRIATEARCEPNSLRYIEQRRH</sequence>
<dbReference type="AlphaFoldDB" id="A0A645F7E9"/>
<dbReference type="PANTHER" id="PTHR42763:SF2">
    <property type="entry name" value="ADP-GLUCOSE PHOSPHORYLASE"/>
    <property type="match status" value="1"/>
</dbReference>
<dbReference type="InterPro" id="IPR036265">
    <property type="entry name" value="HIT-like_sf"/>
</dbReference>
<evidence type="ECO:0000313" key="2">
    <source>
        <dbReference type="EMBL" id="MPN09269.1"/>
    </source>
</evidence>
<dbReference type="InterPro" id="IPR053177">
    <property type="entry name" value="ADP-glucose_phosphorylase"/>
</dbReference>
<dbReference type="EMBL" id="VSSQ01055371">
    <property type="protein sequence ID" value="MPN09269.1"/>
    <property type="molecule type" value="Genomic_DNA"/>
</dbReference>